<dbReference type="GO" id="GO:0005634">
    <property type="term" value="C:nucleus"/>
    <property type="evidence" value="ECO:0007669"/>
    <property type="project" value="TreeGrafter"/>
</dbReference>
<name>A0A6P7F1L7_DIAVI</name>
<dbReference type="Pfam" id="PF03148">
    <property type="entry name" value="Tektin"/>
    <property type="match status" value="1"/>
</dbReference>
<dbReference type="GO" id="GO:0015630">
    <property type="term" value="C:microtubule cytoskeleton"/>
    <property type="evidence" value="ECO:0007669"/>
    <property type="project" value="UniProtKB-UniRule"/>
</dbReference>
<evidence type="ECO:0000256" key="1">
    <source>
        <dbReference type="ARBA" id="ARBA00007209"/>
    </source>
</evidence>
<dbReference type="AlphaFoldDB" id="A0A6P7F1L7"/>
<proteinExistence type="inferred from homology"/>
<dbReference type="PANTHER" id="PTHR19960">
    <property type="entry name" value="TEKTIN"/>
    <property type="match status" value="1"/>
</dbReference>
<comment type="subcellular location">
    <subcellularLocation>
        <location evidence="3">Cytoplasm</location>
        <location evidence="3">Cytoskeleton</location>
        <location evidence="3">Cilium axoneme</location>
    </subcellularLocation>
</comment>
<reference evidence="5" key="1">
    <citation type="submission" date="2025-08" db="UniProtKB">
        <authorList>
            <consortium name="RefSeq"/>
        </authorList>
    </citation>
    <scope>IDENTIFICATION</scope>
    <source>
        <tissue evidence="5">Whole insect</tissue>
    </source>
</reference>
<keyword evidence="3" id="KW-0969">Cilium</keyword>
<sequence length="432" mass="51275">MSEVQKMSVVTFEKPMQHVSLADWYAKQWQMQQTNDTRRNDSFCMRHELRQLRNETRIRTEWDTYHNNVRLADRITEVDRWRDVLISCLDRVNHEIKLLKDEKFDTERELDALGIPLGIISECISMRDCRQGTELTYDEGDTELKKELCLVENVKRMLVERCQSAWEKLNKLEEVKFYLNLDINDKSEAYEIDKDQLTLDKNCANITFKIDPLRVVKGSVPYETWLEHTRNTKQLADNELADTLKLRESLFVVRERARNDMLAQRDRVDFILRKRIYDIQRVRNEIEWQQLKMREEMEKVLKEIRDLEAALLAKTDALKLAETRLENRSYRPGVELCRDEPEKGLKEEVLQLRQTRKDLQDKIDCAKATYNALEDQQVRIDKDLDDKGQGLMTDIRCLDMRIRLRTGEFAGPATSTDRNIQLTRMEKEIPPS</sequence>
<dbReference type="FunCoup" id="A0A6P7F1L7">
    <property type="interactions" value="84"/>
</dbReference>
<comment type="similarity">
    <text evidence="1 3">Belongs to the tektin family.</text>
</comment>
<feature type="coiled-coil region" evidence="4">
    <location>
        <begin position="279"/>
        <end position="317"/>
    </location>
</feature>
<protein>
    <recommendedName>
        <fullName evidence="3">Tektin</fullName>
    </recommendedName>
</protein>
<keyword evidence="2" id="KW-0963">Cytoplasm</keyword>
<dbReference type="GO" id="GO:0060271">
    <property type="term" value="P:cilium assembly"/>
    <property type="evidence" value="ECO:0007669"/>
    <property type="project" value="UniProtKB-UniRule"/>
</dbReference>
<keyword evidence="3" id="KW-0282">Flagellum</keyword>
<evidence type="ECO:0000313" key="5">
    <source>
        <dbReference type="RefSeq" id="XP_028128767.1"/>
    </source>
</evidence>
<keyword evidence="3" id="KW-0966">Cell projection</keyword>
<organism evidence="5">
    <name type="scientific">Diabrotica virgifera virgifera</name>
    <name type="common">western corn rootworm</name>
    <dbReference type="NCBI Taxonomy" id="50390"/>
    <lineage>
        <taxon>Eukaryota</taxon>
        <taxon>Metazoa</taxon>
        <taxon>Ecdysozoa</taxon>
        <taxon>Arthropoda</taxon>
        <taxon>Hexapoda</taxon>
        <taxon>Insecta</taxon>
        <taxon>Pterygota</taxon>
        <taxon>Neoptera</taxon>
        <taxon>Endopterygota</taxon>
        <taxon>Coleoptera</taxon>
        <taxon>Polyphaga</taxon>
        <taxon>Cucujiformia</taxon>
        <taxon>Chrysomeloidea</taxon>
        <taxon>Chrysomelidae</taxon>
        <taxon>Galerucinae</taxon>
        <taxon>Diabroticina</taxon>
        <taxon>Diabroticites</taxon>
        <taxon>Diabrotica</taxon>
    </lineage>
</organism>
<evidence type="ECO:0000256" key="2">
    <source>
        <dbReference type="ARBA" id="ARBA00022490"/>
    </source>
</evidence>
<dbReference type="PANTHER" id="PTHR19960:SF7">
    <property type="entry name" value="TEKTIN"/>
    <property type="match status" value="1"/>
</dbReference>
<dbReference type="RefSeq" id="XP_028128767.1">
    <property type="nucleotide sequence ID" value="XM_028272966.1"/>
</dbReference>
<evidence type="ECO:0000256" key="3">
    <source>
        <dbReference type="RuleBase" id="RU367040"/>
    </source>
</evidence>
<keyword evidence="4" id="KW-0175">Coiled coil</keyword>
<feature type="coiled-coil region" evidence="4">
    <location>
        <begin position="342"/>
        <end position="376"/>
    </location>
</feature>
<dbReference type="InterPro" id="IPR048256">
    <property type="entry name" value="Tektin-like"/>
</dbReference>
<dbReference type="GO" id="GO:0005930">
    <property type="term" value="C:axoneme"/>
    <property type="evidence" value="ECO:0007669"/>
    <property type="project" value="UniProtKB-SubCell"/>
</dbReference>
<accession>A0A6P7F1L7</accession>
<dbReference type="InterPro" id="IPR000435">
    <property type="entry name" value="Tektins"/>
</dbReference>
<dbReference type="OrthoDB" id="440745at2759"/>
<evidence type="ECO:0000256" key="4">
    <source>
        <dbReference type="SAM" id="Coils"/>
    </source>
</evidence>
<dbReference type="GO" id="GO:0060294">
    <property type="term" value="P:cilium movement involved in cell motility"/>
    <property type="evidence" value="ECO:0007669"/>
    <property type="project" value="UniProtKB-UniRule"/>
</dbReference>
<gene>
    <name evidence="5" type="primary">LOC114325043</name>
</gene>
<dbReference type="PRINTS" id="PR00511">
    <property type="entry name" value="TEKTIN"/>
</dbReference>
<dbReference type="InParanoid" id="A0A6P7F1L7"/>